<sequence>MVRQESPKENGMNDGDNVFGKASEPTQTILAQGLNVANLECETDTPIIVGGSVRNARLRAPTVDILESGIVSGELLADEVIIRGRVEEAVIRTKRFYASATAKVENCTVVLEGHTGCGIHKDAELTGEIRLVTSSSAPAKAQGASKVAPQPAAAPAPDAQPAPAANTTVAPENSTNTVPYQSVDEGKAPQPPVTDWDNMDEALHSAATADGHVVLVDPGQDPE</sequence>
<evidence type="ECO:0008006" key="4">
    <source>
        <dbReference type="Google" id="ProtNLM"/>
    </source>
</evidence>
<name>A0A371Z4W1_9PROT</name>
<dbReference type="AlphaFoldDB" id="A0A371Z4W1"/>
<protein>
    <recommendedName>
        <fullName evidence="4">Polymer-forming cytoskeletal protein</fullName>
    </recommendedName>
</protein>
<accession>A0A371Z4W1</accession>
<evidence type="ECO:0000313" key="3">
    <source>
        <dbReference type="Proteomes" id="UP000262371"/>
    </source>
</evidence>
<feature type="region of interest" description="Disordered" evidence="1">
    <location>
        <begin position="1"/>
        <end position="21"/>
    </location>
</feature>
<organism evidence="2 3">
    <name type="scientific">Komagataeibacter melaceti</name>
    <dbReference type="NCBI Taxonomy" id="2766577"/>
    <lineage>
        <taxon>Bacteria</taxon>
        <taxon>Pseudomonadati</taxon>
        <taxon>Pseudomonadota</taxon>
        <taxon>Alphaproteobacteria</taxon>
        <taxon>Acetobacterales</taxon>
        <taxon>Acetobacteraceae</taxon>
        <taxon>Komagataeibacter</taxon>
    </lineage>
</organism>
<gene>
    <name evidence="2" type="ORF">DY926_00040</name>
</gene>
<feature type="region of interest" description="Disordered" evidence="1">
    <location>
        <begin position="136"/>
        <end position="197"/>
    </location>
</feature>
<dbReference type="Proteomes" id="UP000262371">
    <property type="component" value="Unassembled WGS sequence"/>
</dbReference>
<evidence type="ECO:0000313" key="2">
    <source>
        <dbReference type="EMBL" id="RFD21534.1"/>
    </source>
</evidence>
<comment type="caution">
    <text evidence="2">The sequence shown here is derived from an EMBL/GenBank/DDBJ whole genome shotgun (WGS) entry which is preliminary data.</text>
</comment>
<keyword evidence="3" id="KW-1185">Reference proteome</keyword>
<reference evidence="2 3" key="1">
    <citation type="submission" date="2018-08" db="EMBL/GenBank/DDBJ databases">
        <title>Komagataeibacter sp. AV 382.</title>
        <authorList>
            <person name="Skraban J."/>
            <person name="Trcek J."/>
        </authorList>
    </citation>
    <scope>NUCLEOTIDE SEQUENCE [LARGE SCALE GENOMIC DNA]</scope>
    <source>
        <strain evidence="2 3">AV 382</strain>
    </source>
</reference>
<feature type="compositionally biased region" description="Polar residues" evidence="1">
    <location>
        <begin position="166"/>
        <end position="180"/>
    </location>
</feature>
<dbReference type="EMBL" id="QUWV01000001">
    <property type="protein sequence ID" value="RFD21534.1"/>
    <property type="molecule type" value="Genomic_DNA"/>
</dbReference>
<proteinExistence type="predicted"/>
<evidence type="ECO:0000256" key="1">
    <source>
        <dbReference type="SAM" id="MobiDB-lite"/>
    </source>
</evidence>